<feature type="signal peptide" evidence="6">
    <location>
        <begin position="1"/>
        <end position="18"/>
    </location>
</feature>
<keyword evidence="3 6" id="KW-0732">Signal</keyword>
<keyword evidence="8" id="KW-1185">Reference proteome</keyword>
<evidence type="ECO:0000256" key="6">
    <source>
        <dbReference type="SAM" id="SignalP"/>
    </source>
</evidence>
<dbReference type="InterPro" id="IPR029058">
    <property type="entry name" value="AB_hydrolase_fold"/>
</dbReference>
<keyword evidence="2" id="KW-0645">Protease</keyword>
<keyword evidence="4" id="KW-0378">Hydrolase</keyword>
<comment type="caution">
    <text evidence="7">The sequence shown here is derived from an EMBL/GenBank/DDBJ whole genome shotgun (WGS) entry which is preliminary data.</text>
</comment>
<accession>A0A4S2HGJ2</accession>
<evidence type="ECO:0000256" key="4">
    <source>
        <dbReference type="ARBA" id="ARBA00022801"/>
    </source>
</evidence>
<evidence type="ECO:0000313" key="8">
    <source>
        <dbReference type="Proteomes" id="UP000305451"/>
    </source>
</evidence>
<dbReference type="SUPFAM" id="SSF53474">
    <property type="entry name" value="alpha/beta-Hydrolases"/>
    <property type="match status" value="1"/>
</dbReference>
<dbReference type="PANTHER" id="PTHR11802:SF3">
    <property type="entry name" value="RETINOID-INDUCIBLE SERINE CARBOXYPEPTIDASE"/>
    <property type="match status" value="1"/>
</dbReference>
<reference evidence="7 8" key="1">
    <citation type="journal article" date="2013" name="Int. J. Syst. Evol. Microbiol.">
        <title>Marinicauda pacifica gen. nov., sp. nov., a prosthecate alphaproteobacterium of the family Hyphomonadaceae isolated from deep seawater.</title>
        <authorList>
            <person name="Zhang X.Y."/>
            <person name="Li G.W."/>
            <person name="Wang C.S."/>
            <person name="Zhang Y.J."/>
            <person name="Xu X.W."/>
            <person name="Li H."/>
            <person name="Liu A."/>
            <person name="Liu C."/>
            <person name="Xie B.B."/>
            <person name="Qin Q.L."/>
            <person name="Xu Z."/>
            <person name="Chen X.L."/>
            <person name="Zhou B.C."/>
            <person name="Zhang Y.Z."/>
        </authorList>
    </citation>
    <scope>NUCLEOTIDE SEQUENCE [LARGE SCALE GENOMIC DNA]</scope>
    <source>
        <strain evidence="7 8">P-1 km-3</strain>
    </source>
</reference>
<name>A0A4S2HGJ2_9PROT</name>
<dbReference type="Pfam" id="PF00450">
    <property type="entry name" value="Peptidase_S10"/>
    <property type="match status" value="1"/>
</dbReference>
<protein>
    <submittedName>
        <fullName evidence="7">Peptidase S10</fullName>
    </submittedName>
</protein>
<proteinExistence type="predicted"/>
<evidence type="ECO:0000256" key="2">
    <source>
        <dbReference type="ARBA" id="ARBA00022670"/>
    </source>
</evidence>
<keyword evidence="5" id="KW-0325">Glycoprotein</keyword>
<dbReference type="EMBL" id="SRXV01000001">
    <property type="protein sequence ID" value="TGY94898.1"/>
    <property type="molecule type" value="Genomic_DNA"/>
</dbReference>
<evidence type="ECO:0000256" key="5">
    <source>
        <dbReference type="ARBA" id="ARBA00023180"/>
    </source>
</evidence>
<dbReference type="GO" id="GO:0006508">
    <property type="term" value="P:proteolysis"/>
    <property type="evidence" value="ECO:0007669"/>
    <property type="project" value="UniProtKB-KW"/>
</dbReference>
<organism evidence="7 8">
    <name type="scientific">Marinicauda pacifica</name>
    <dbReference type="NCBI Taxonomy" id="1133559"/>
    <lineage>
        <taxon>Bacteria</taxon>
        <taxon>Pseudomonadati</taxon>
        <taxon>Pseudomonadota</taxon>
        <taxon>Alphaproteobacteria</taxon>
        <taxon>Maricaulales</taxon>
        <taxon>Maricaulaceae</taxon>
        <taxon>Marinicauda</taxon>
    </lineage>
</organism>
<feature type="chain" id="PRO_5020975259" evidence="6">
    <location>
        <begin position="19"/>
        <end position="503"/>
    </location>
</feature>
<evidence type="ECO:0000256" key="1">
    <source>
        <dbReference type="ARBA" id="ARBA00022645"/>
    </source>
</evidence>
<sequence length="503" mass="55509">MIGAALSAVLLAGGIATAQDDTSATANADIPEAQSWESTGEVNVQGERVRYRVVAGETYLEDEEGTPTGSIFSTSYFRDGNFDPRERPVAFIFNGGPGSASLWLHMGVFGPQRVVLPSEGGDDGAAPFDVRDNPESLIGVADMVFIDPVGTGWSRALGDTDPKEEFWGVEEDAASVAAFIRRWLTEHRRWNSPKFILGESYGTTRAGALMGQLEAGWNDVSINGIVLISTVLDFKMDATDNGNDIGFVGIMPGYAATAWHHNRVDRSAWNNDREAFLNEARDFASDVYLPALTRGNNIDPQRKDEVIARLSDFIGLSEDYIRRANMRVTLSNFRVELLRDQGVSVGRFDSRFTGMEPDAISDRPEGDPSGYGIDGAYTAAMLDYYTRELGVDIQRPYTTLGGVRDWNWDAGQGGGRNSYVNVSPWLERAMRQNQDLHVLALNGLYDLATPFYATELTLQRPGYSDPSRIELEYYDAGHMMYLHQPSIETMGEDVRSFIQAHDG</sequence>
<dbReference type="AlphaFoldDB" id="A0A4S2HGJ2"/>
<gene>
    <name evidence="7" type="ORF">E5162_00320</name>
</gene>
<dbReference type="InterPro" id="IPR001563">
    <property type="entry name" value="Peptidase_S10"/>
</dbReference>
<dbReference type="Gene3D" id="3.40.50.1820">
    <property type="entry name" value="alpha/beta hydrolase"/>
    <property type="match status" value="1"/>
</dbReference>
<dbReference type="PANTHER" id="PTHR11802">
    <property type="entry name" value="SERINE PROTEASE FAMILY S10 SERINE CARBOXYPEPTIDASE"/>
    <property type="match status" value="1"/>
</dbReference>
<keyword evidence="1" id="KW-0121">Carboxypeptidase</keyword>
<dbReference type="GO" id="GO:0004185">
    <property type="term" value="F:serine-type carboxypeptidase activity"/>
    <property type="evidence" value="ECO:0007669"/>
    <property type="project" value="InterPro"/>
</dbReference>
<dbReference type="Proteomes" id="UP000305451">
    <property type="component" value="Unassembled WGS sequence"/>
</dbReference>
<dbReference type="OrthoDB" id="9770107at2"/>
<evidence type="ECO:0000256" key="3">
    <source>
        <dbReference type="ARBA" id="ARBA00022729"/>
    </source>
</evidence>
<evidence type="ECO:0000313" key="7">
    <source>
        <dbReference type="EMBL" id="TGY94898.1"/>
    </source>
</evidence>